<dbReference type="AlphaFoldDB" id="A0A8S8X889"/>
<keyword evidence="7" id="KW-0472">Membrane</keyword>
<keyword evidence="7" id="KW-0812">Transmembrane</keyword>
<dbReference type="PROSITE" id="PS50109">
    <property type="entry name" value="HIS_KIN"/>
    <property type="match status" value="1"/>
</dbReference>
<dbReference type="InterPro" id="IPR036097">
    <property type="entry name" value="HisK_dim/P_sf"/>
</dbReference>
<keyword evidence="10" id="KW-1185">Reference proteome</keyword>
<keyword evidence="3" id="KW-0597">Phosphoprotein</keyword>
<dbReference type="Gene3D" id="3.30.565.10">
    <property type="entry name" value="Histidine kinase-like ATPase, C-terminal domain"/>
    <property type="match status" value="1"/>
</dbReference>
<gene>
    <name evidence="9" type="ORF">TMPK1_02480</name>
</gene>
<dbReference type="EMBL" id="BOPV01000001">
    <property type="protein sequence ID" value="GIL38011.1"/>
    <property type="molecule type" value="Genomic_DNA"/>
</dbReference>
<keyword evidence="6" id="KW-0175">Coiled coil</keyword>
<keyword evidence="4" id="KW-0808">Transferase</keyword>
<dbReference type="RefSeq" id="WP_420240922.1">
    <property type="nucleotide sequence ID" value="NZ_BOPV01000001.1"/>
</dbReference>
<name>A0A8S8X889_9PROT</name>
<accession>A0A8S8X889</accession>
<keyword evidence="5" id="KW-0418">Kinase</keyword>
<dbReference type="PRINTS" id="PR00344">
    <property type="entry name" value="BCTRLSENSOR"/>
</dbReference>
<protein>
    <recommendedName>
        <fullName evidence="2">histidine kinase</fullName>
        <ecNumber evidence="2">2.7.13.3</ecNumber>
    </recommendedName>
</protein>
<dbReference type="CDD" id="cd00082">
    <property type="entry name" value="HisKA"/>
    <property type="match status" value="1"/>
</dbReference>
<keyword evidence="7" id="KW-1133">Transmembrane helix</keyword>
<dbReference type="GO" id="GO:0000155">
    <property type="term" value="F:phosphorelay sensor kinase activity"/>
    <property type="evidence" value="ECO:0007669"/>
    <property type="project" value="InterPro"/>
</dbReference>
<evidence type="ECO:0000256" key="1">
    <source>
        <dbReference type="ARBA" id="ARBA00000085"/>
    </source>
</evidence>
<dbReference type="SUPFAM" id="SSF47384">
    <property type="entry name" value="Homodimeric domain of signal transducing histidine kinase"/>
    <property type="match status" value="1"/>
</dbReference>
<evidence type="ECO:0000256" key="5">
    <source>
        <dbReference type="ARBA" id="ARBA00022777"/>
    </source>
</evidence>
<dbReference type="GO" id="GO:0005886">
    <property type="term" value="C:plasma membrane"/>
    <property type="evidence" value="ECO:0007669"/>
    <property type="project" value="TreeGrafter"/>
</dbReference>
<dbReference type="SMART" id="SM00388">
    <property type="entry name" value="HisKA"/>
    <property type="match status" value="1"/>
</dbReference>
<dbReference type="InterPro" id="IPR003661">
    <property type="entry name" value="HisK_dim/P_dom"/>
</dbReference>
<evidence type="ECO:0000259" key="8">
    <source>
        <dbReference type="PROSITE" id="PS50109"/>
    </source>
</evidence>
<evidence type="ECO:0000313" key="9">
    <source>
        <dbReference type="EMBL" id="GIL38011.1"/>
    </source>
</evidence>
<dbReference type="SUPFAM" id="SSF55874">
    <property type="entry name" value="ATPase domain of HSP90 chaperone/DNA topoisomerase II/histidine kinase"/>
    <property type="match status" value="1"/>
</dbReference>
<dbReference type="Pfam" id="PF02518">
    <property type="entry name" value="HATPase_c"/>
    <property type="match status" value="1"/>
</dbReference>
<dbReference type="Pfam" id="PF25487">
    <property type="entry name" value="ETR1_N"/>
    <property type="match status" value="1"/>
</dbReference>
<dbReference type="Pfam" id="PF00512">
    <property type="entry name" value="HisKA"/>
    <property type="match status" value="1"/>
</dbReference>
<proteinExistence type="predicted"/>
<comment type="caution">
    <text evidence="9">The sequence shown here is derived from an EMBL/GenBank/DDBJ whole genome shotgun (WGS) entry which is preliminary data.</text>
</comment>
<evidence type="ECO:0000256" key="7">
    <source>
        <dbReference type="SAM" id="Phobius"/>
    </source>
</evidence>
<evidence type="ECO:0000256" key="4">
    <source>
        <dbReference type="ARBA" id="ARBA00022679"/>
    </source>
</evidence>
<dbReference type="InterPro" id="IPR003594">
    <property type="entry name" value="HATPase_dom"/>
</dbReference>
<feature type="transmembrane region" description="Helical" evidence="7">
    <location>
        <begin position="65"/>
        <end position="86"/>
    </location>
</feature>
<dbReference type="InterPro" id="IPR004358">
    <property type="entry name" value="Sig_transdc_His_kin-like_C"/>
</dbReference>
<evidence type="ECO:0000256" key="2">
    <source>
        <dbReference type="ARBA" id="ARBA00012438"/>
    </source>
</evidence>
<evidence type="ECO:0000256" key="6">
    <source>
        <dbReference type="SAM" id="Coils"/>
    </source>
</evidence>
<feature type="transmembrane region" description="Helical" evidence="7">
    <location>
        <begin position="35"/>
        <end position="53"/>
    </location>
</feature>
<comment type="catalytic activity">
    <reaction evidence="1">
        <text>ATP + protein L-histidine = ADP + protein N-phospho-L-histidine.</text>
        <dbReference type="EC" id="2.7.13.3"/>
    </reaction>
</comment>
<dbReference type="PANTHER" id="PTHR43047:SF72">
    <property type="entry name" value="OSMOSENSING HISTIDINE PROTEIN KINASE SLN1"/>
    <property type="match status" value="1"/>
</dbReference>
<reference evidence="9" key="1">
    <citation type="submission" date="2021-02" db="EMBL/GenBank/DDBJ databases">
        <title>Genome sequence of Rhodospirillales sp. strain TMPK1 isolated from soil.</title>
        <authorList>
            <person name="Nakai R."/>
            <person name="Kusada H."/>
            <person name="Tamaki H."/>
        </authorList>
    </citation>
    <scope>NUCLEOTIDE SEQUENCE</scope>
    <source>
        <strain evidence="9">TMPK1</strain>
    </source>
</reference>
<evidence type="ECO:0000313" key="10">
    <source>
        <dbReference type="Proteomes" id="UP000681075"/>
    </source>
</evidence>
<dbReference type="InterPro" id="IPR036890">
    <property type="entry name" value="HATPase_C_sf"/>
</dbReference>
<dbReference type="EC" id="2.7.13.3" evidence="2"/>
<evidence type="ECO:0000256" key="3">
    <source>
        <dbReference type="ARBA" id="ARBA00022553"/>
    </source>
</evidence>
<feature type="coiled-coil region" evidence="6">
    <location>
        <begin position="124"/>
        <end position="158"/>
    </location>
</feature>
<dbReference type="InterPro" id="IPR005467">
    <property type="entry name" value="His_kinase_dom"/>
</dbReference>
<feature type="domain" description="Histidine kinase" evidence="8">
    <location>
        <begin position="172"/>
        <end position="387"/>
    </location>
</feature>
<organism evidence="9 10">
    <name type="scientific">Roseiterribacter gracilis</name>
    <dbReference type="NCBI Taxonomy" id="2812848"/>
    <lineage>
        <taxon>Bacteria</taxon>
        <taxon>Pseudomonadati</taxon>
        <taxon>Pseudomonadota</taxon>
        <taxon>Alphaproteobacteria</taxon>
        <taxon>Rhodospirillales</taxon>
        <taxon>Roseiterribacteraceae</taxon>
        <taxon>Roseiterribacter</taxon>
    </lineage>
</organism>
<sequence>MEWLDRLLRSDGLVPHGYCLIWDPVLLTMQVGADALIALSYFSIPIVLAIIGLRRRDLGLRGPLWLFVVFILTCGITHVFEIATLWEPIYGPQALAKMTNAAVSLVTAIALWPLLPKVLALPSHAALQQAEQRALAANDDLEDKIEKRTAELVETNTELKNANAVKARFLAHMSHELRTPLNAVIGFSDLVLQEPCGPVPPKYAEYLRDINRSGQHLLSLVNEILDYAKIEAGHVETVTEPVVLDTLIQSVLTMLGPVAAHAEVELEHDQRGSLLALGNEGQLRQALINVIGNAIKFSPRGSVVTVGALLNACGAVEITTTDQGCGIAEQDVTRVLEPFVQVNSQRGGTGLGLPISKRLVESMRGKFELRSVEAVGTTVTITLPEAPEPAPLHLQPTAGLRAG</sequence>
<dbReference type="InterPro" id="IPR058544">
    <property type="entry name" value="ETR1_N"/>
</dbReference>
<dbReference type="PANTHER" id="PTHR43047">
    <property type="entry name" value="TWO-COMPONENT HISTIDINE PROTEIN KINASE"/>
    <property type="match status" value="1"/>
</dbReference>
<dbReference type="Gene3D" id="1.10.287.130">
    <property type="match status" value="1"/>
</dbReference>
<dbReference type="GO" id="GO:0009927">
    <property type="term" value="F:histidine phosphotransfer kinase activity"/>
    <property type="evidence" value="ECO:0007669"/>
    <property type="project" value="TreeGrafter"/>
</dbReference>
<dbReference type="SMART" id="SM00387">
    <property type="entry name" value="HATPase_c"/>
    <property type="match status" value="1"/>
</dbReference>
<dbReference type="Proteomes" id="UP000681075">
    <property type="component" value="Unassembled WGS sequence"/>
</dbReference>